<dbReference type="GeneID" id="76209026"/>
<comment type="caution">
    <text evidence="1">The sequence shown here is derived from an EMBL/GenBank/DDBJ whole genome shotgun (WGS) entry which is preliminary data.</text>
</comment>
<protein>
    <submittedName>
        <fullName evidence="1">Uncharacterized protein</fullName>
    </submittedName>
</protein>
<reference evidence="1 2" key="1">
    <citation type="submission" date="2018-05" db="EMBL/GenBank/DDBJ databases">
        <title>genome sequencing of Nitrosopumilus sp. NM25.</title>
        <authorList>
            <person name="Mori K."/>
            <person name="Nakagawa T."/>
        </authorList>
    </citation>
    <scope>NUCLEOTIDE SEQUENCE [LARGE SCALE GENOMIC DNA]</scope>
    <source>
        <strain evidence="1 2">NM25</strain>
    </source>
</reference>
<accession>A0A2S2KT92</accession>
<dbReference type="Proteomes" id="UP000245829">
    <property type="component" value="Unassembled WGS sequence"/>
</dbReference>
<keyword evidence="2" id="KW-1185">Reference proteome</keyword>
<dbReference type="EMBL" id="BGKI01000007">
    <property type="protein sequence ID" value="GBH34678.1"/>
    <property type="molecule type" value="Genomic_DNA"/>
</dbReference>
<organism evidence="1 2">
    <name type="scientific">Nitrosopumilus zosterae</name>
    <dbReference type="NCBI Taxonomy" id="718286"/>
    <lineage>
        <taxon>Archaea</taxon>
        <taxon>Nitrososphaerota</taxon>
        <taxon>Nitrososphaeria</taxon>
        <taxon>Nitrosopumilales</taxon>
        <taxon>Nitrosopumilaceae</taxon>
        <taxon>Nitrosopumilus</taxon>
    </lineage>
</organism>
<proteinExistence type="predicted"/>
<sequence>MDEIEKIIDEISFRKAKCKDYETMKIEDISKELQDIMRFEQESLKKIEEFENMQKNQDLANYLRMISKNTTQREITEIQEIYLKKIDKEYLNSK</sequence>
<evidence type="ECO:0000313" key="2">
    <source>
        <dbReference type="Proteomes" id="UP000245829"/>
    </source>
</evidence>
<evidence type="ECO:0000313" key="1">
    <source>
        <dbReference type="EMBL" id="GBH34678.1"/>
    </source>
</evidence>
<gene>
    <name evidence="1" type="ORF">NZNM25_14690</name>
</gene>
<dbReference type="RefSeq" id="WP_225866901.1">
    <property type="nucleotide sequence ID" value="NZ_AP026695.1"/>
</dbReference>
<dbReference type="AlphaFoldDB" id="A0A2S2KT92"/>
<name>A0A2S2KT92_9ARCH</name>